<keyword evidence="3" id="KW-1185">Reference proteome</keyword>
<accession>A0AAP0BW45</accession>
<evidence type="ECO:0000313" key="3">
    <source>
        <dbReference type="Proteomes" id="UP001418222"/>
    </source>
</evidence>
<name>A0AAP0BW45_9ASPA</name>
<gene>
    <name evidence="2" type="ORF">KSP39_PZI004557</name>
</gene>
<evidence type="ECO:0000256" key="1">
    <source>
        <dbReference type="SAM" id="MobiDB-lite"/>
    </source>
</evidence>
<evidence type="ECO:0000313" key="2">
    <source>
        <dbReference type="EMBL" id="KAK8952057.1"/>
    </source>
</evidence>
<dbReference type="EMBL" id="JBBWWQ010000003">
    <property type="protein sequence ID" value="KAK8952057.1"/>
    <property type="molecule type" value="Genomic_DNA"/>
</dbReference>
<dbReference type="Proteomes" id="UP001418222">
    <property type="component" value="Unassembled WGS sequence"/>
</dbReference>
<sequence length="246" mass="27269">MLSHHSRLQDFAAGNHFTFSPVSETNEYGAWAENLKTLQNPFDKRDPHRKFGPWVRTIPLPESALPGESDYNASSPPLLKSAPPESRAQVIANYREEMMDLVRGLPETSYELSLTDIVEFPARQMREKAEEEEAALTESEEIRKGGGKRRTATGIKSRIKDSGSFLLNIVMPNLPAVTDGAQTENSGRGSKISPRLIEYGKRSSSKGSSDSGCSVGGRHRWYAISRVLLQIENISRVARLILASLI</sequence>
<feature type="region of interest" description="Disordered" evidence="1">
    <location>
        <begin position="178"/>
        <end position="215"/>
    </location>
</feature>
<feature type="compositionally biased region" description="Acidic residues" evidence="1">
    <location>
        <begin position="130"/>
        <end position="139"/>
    </location>
</feature>
<feature type="region of interest" description="Disordered" evidence="1">
    <location>
        <begin position="62"/>
        <end position="84"/>
    </location>
</feature>
<feature type="compositionally biased region" description="Low complexity" evidence="1">
    <location>
        <begin position="73"/>
        <end position="84"/>
    </location>
</feature>
<reference evidence="2 3" key="1">
    <citation type="journal article" date="2022" name="Nat. Plants">
        <title>Genomes of leafy and leafless Platanthera orchids illuminate the evolution of mycoheterotrophy.</title>
        <authorList>
            <person name="Li M.H."/>
            <person name="Liu K.W."/>
            <person name="Li Z."/>
            <person name="Lu H.C."/>
            <person name="Ye Q.L."/>
            <person name="Zhang D."/>
            <person name="Wang J.Y."/>
            <person name="Li Y.F."/>
            <person name="Zhong Z.M."/>
            <person name="Liu X."/>
            <person name="Yu X."/>
            <person name="Liu D.K."/>
            <person name="Tu X.D."/>
            <person name="Liu B."/>
            <person name="Hao Y."/>
            <person name="Liao X.Y."/>
            <person name="Jiang Y.T."/>
            <person name="Sun W.H."/>
            <person name="Chen J."/>
            <person name="Chen Y.Q."/>
            <person name="Ai Y."/>
            <person name="Zhai J.W."/>
            <person name="Wu S.S."/>
            <person name="Zhou Z."/>
            <person name="Hsiao Y.Y."/>
            <person name="Wu W.L."/>
            <person name="Chen Y.Y."/>
            <person name="Lin Y.F."/>
            <person name="Hsu J.L."/>
            <person name="Li C.Y."/>
            <person name="Wang Z.W."/>
            <person name="Zhao X."/>
            <person name="Zhong W.Y."/>
            <person name="Ma X.K."/>
            <person name="Ma L."/>
            <person name="Huang J."/>
            <person name="Chen G.Z."/>
            <person name="Huang M.Z."/>
            <person name="Huang L."/>
            <person name="Peng D.H."/>
            <person name="Luo Y.B."/>
            <person name="Zou S.Q."/>
            <person name="Chen S.P."/>
            <person name="Lan S."/>
            <person name="Tsai W.C."/>
            <person name="Van de Peer Y."/>
            <person name="Liu Z.J."/>
        </authorList>
    </citation>
    <scope>NUCLEOTIDE SEQUENCE [LARGE SCALE GENOMIC DNA]</scope>
    <source>
        <strain evidence="2">Lor287</strain>
    </source>
</reference>
<feature type="region of interest" description="Disordered" evidence="1">
    <location>
        <begin position="129"/>
        <end position="154"/>
    </location>
</feature>
<protein>
    <submittedName>
        <fullName evidence="2">Uncharacterized protein</fullName>
    </submittedName>
</protein>
<dbReference type="AlphaFoldDB" id="A0AAP0BW45"/>
<organism evidence="2 3">
    <name type="scientific">Platanthera zijinensis</name>
    <dbReference type="NCBI Taxonomy" id="2320716"/>
    <lineage>
        <taxon>Eukaryota</taxon>
        <taxon>Viridiplantae</taxon>
        <taxon>Streptophyta</taxon>
        <taxon>Embryophyta</taxon>
        <taxon>Tracheophyta</taxon>
        <taxon>Spermatophyta</taxon>
        <taxon>Magnoliopsida</taxon>
        <taxon>Liliopsida</taxon>
        <taxon>Asparagales</taxon>
        <taxon>Orchidaceae</taxon>
        <taxon>Orchidoideae</taxon>
        <taxon>Orchideae</taxon>
        <taxon>Orchidinae</taxon>
        <taxon>Platanthera</taxon>
    </lineage>
</organism>
<dbReference type="PANTHER" id="PTHR34193:SF1">
    <property type="entry name" value="EXPRESSED PROTEIN"/>
    <property type="match status" value="1"/>
</dbReference>
<proteinExistence type="predicted"/>
<comment type="caution">
    <text evidence="2">The sequence shown here is derived from an EMBL/GenBank/DDBJ whole genome shotgun (WGS) entry which is preliminary data.</text>
</comment>
<dbReference type="PANTHER" id="PTHR34193">
    <property type="entry name" value="OS11G0199801 PROTEIN"/>
    <property type="match status" value="1"/>
</dbReference>